<dbReference type="Proteomes" id="UP000248326">
    <property type="component" value="Unassembled WGS sequence"/>
</dbReference>
<proteinExistence type="predicted"/>
<dbReference type="InterPro" id="IPR052739">
    <property type="entry name" value="FAAH2"/>
</dbReference>
<dbReference type="PANTHER" id="PTHR43372">
    <property type="entry name" value="FATTY-ACID AMIDE HYDROLASE"/>
    <property type="match status" value="1"/>
</dbReference>
<comment type="caution">
    <text evidence="2">The sequence shown here is derived from an EMBL/GenBank/DDBJ whole genome shotgun (WGS) entry which is preliminary data.</text>
</comment>
<protein>
    <submittedName>
        <fullName evidence="2">Amidase</fullName>
    </submittedName>
</protein>
<dbReference type="InterPro" id="IPR036928">
    <property type="entry name" value="AS_sf"/>
</dbReference>
<dbReference type="EMBL" id="QJSX01000001">
    <property type="protein sequence ID" value="PYE56328.1"/>
    <property type="molecule type" value="Genomic_DNA"/>
</dbReference>
<feature type="domain" description="Amidase" evidence="1">
    <location>
        <begin position="41"/>
        <end position="331"/>
    </location>
</feature>
<accession>A0A318SB94</accession>
<dbReference type="PANTHER" id="PTHR43372:SF4">
    <property type="entry name" value="FATTY-ACID AMIDE HYDROLASE 2"/>
    <property type="match status" value="1"/>
</dbReference>
<gene>
    <name evidence="2" type="ORF">DES52_101132</name>
</gene>
<reference evidence="2 3" key="1">
    <citation type="submission" date="2018-06" db="EMBL/GenBank/DDBJ databases">
        <title>Genomic Encyclopedia of Type Strains, Phase IV (KMG-IV): sequencing the most valuable type-strain genomes for metagenomic binning, comparative biology and taxonomic classification.</title>
        <authorList>
            <person name="Goeker M."/>
        </authorList>
    </citation>
    <scope>NUCLEOTIDE SEQUENCE [LARGE SCALE GENOMIC DNA]</scope>
    <source>
        <strain evidence="2 3">DSM 18048</strain>
    </source>
</reference>
<sequence length="464" mass="49036">MRLDSARNGDPVARDSIDYVHATVAQLVQALLHREVSALELCDAAIARIEERDAAINAVVVRDFERARAQARLADARLASGEHAPLLGVPMTVKEAFDVAGLPTTWGLAPFRDHVATRDAVAVARLKHAGAVILGKTNVPTALGDWQSVNPLYGRTVHPKDAARTPGGSSGGAAAALASGMVALELGSDIGGSIRVPAHFCGVFGHKPTYGLLPQRGHAVPGSDGADRTEIAVIGPLARSADDLATALDVLAGPDEDDAVAYSSRLPSSRVRTLPDARILVLDTHPCAATATSLRAAIARLALDLERAGAKVARESALLPDLERAHHHYTRMLGTVTSRGVPEAKSISAHDWLSLIDEQHRLRVQWQTLFGSFDAVIAPCFGTVAFAHLESSESPHRLFVDGVATPYEDQLAWPGVATFPGLPATAVPIDQDAEGWPIGVQVIGPRLEDRTPIAMAALIANLRA</sequence>
<organism evidence="2 3">
    <name type="scientific">Deinococcus yavapaiensis KR-236</name>
    <dbReference type="NCBI Taxonomy" id="694435"/>
    <lineage>
        <taxon>Bacteria</taxon>
        <taxon>Thermotogati</taxon>
        <taxon>Deinococcota</taxon>
        <taxon>Deinococci</taxon>
        <taxon>Deinococcales</taxon>
        <taxon>Deinococcaceae</taxon>
        <taxon>Deinococcus</taxon>
    </lineage>
</organism>
<evidence type="ECO:0000313" key="2">
    <source>
        <dbReference type="EMBL" id="PYE56328.1"/>
    </source>
</evidence>
<dbReference type="Pfam" id="PF01425">
    <property type="entry name" value="Amidase"/>
    <property type="match status" value="2"/>
</dbReference>
<evidence type="ECO:0000313" key="3">
    <source>
        <dbReference type="Proteomes" id="UP000248326"/>
    </source>
</evidence>
<keyword evidence="3" id="KW-1185">Reference proteome</keyword>
<evidence type="ECO:0000259" key="1">
    <source>
        <dbReference type="Pfam" id="PF01425"/>
    </source>
</evidence>
<feature type="domain" description="Amidase" evidence="1">
    <location>
        <begin position="332"/>
        <end position="450"/>
    </location>
</feature>
<dbReference type="AlphaFoldDB" id="A0A318SB94"/>
<name>A0A318SB94_9DEIO</name>
<dbReference type="InterPro" id="IPR023631">
    <property type="entry name" value="Amidase_dom"/>
</dbReference>
<dbReference type="GO" id="GO:0012505">
    <property type="term" value="C:endomembrane system"/>
    <property type="evidence" value="ECO:0007669"/>
    <property type="project" value="TreeGrafter"/>
</dbReference>
<dbReference type="SUPFAM" id="SSF75304">
    <property type="entry name" value="Amidase signature (AS) enzymes"/>
    <property type="match status" value="1"/>
</dbReference>
<dbReference type="Gene3D" id="3.90.1300.10">
    <property type="entry name" value="Amidase signature (AS) domain"/>
    <property type="match status" value="1"/>
</dbReference>